<comment type="caution">
    <text evidence="3">The sequence shown here is derived from an EMBL/GenBank/DDBJ whole genome shotgun (WGS) entry which is preliminary data.</text>
</comment>
<evidence type="ECO:0000313" key="3">
    <source>
        <dbReference type="EMBL" id="GAA4245126.1"/>
    </source>
</evidence>
<keyword evidence="4" id="KW-1185">Reference proteome</keyword>
<dbReference type="SUPFAM" id="SSF53474">
    <property type="entry name" value="alpha/beta-Hydrolases"/>
    <property type="match status" value="1"/>
</dbReference>
<evidence type="ECO:0000256" key="1">
    <source>
        <dbReference type="ARBA" id="ARBA00022801"/>
    </source>
</evidence>
<dbReference type="PANTHER" id="PTHR43798:SF31">
    <property type="entry name" value="AB HYDROLASE SUPERFAMILY PROTEIN YCLE"/>
    <property type="match status" value="1"/>
</dbReference>
<dbReference type="PANTHER" id="PTHR43798">
    <property type="entry name" value="MONOACYLGLYCEROL LIPASE"/>
    <property type="match status" value="1"/>
</dbReference>
<dbReference type="PRINTS" id="PR00111">
    <property type="entry name" value="ABHYDROLASE"/>
</dbReference>
<protein>
    <submittedName>
        <fullName evidence="3">Alpha/beta hydrolase</fullName>
    </submittedName>
</protein>
<dbReference type="Pfam" id="PF00561">
    <property type="entry name" value="Abhydrolase_1"/>
    <property type="match status" value="1"/>
</dbReference>
<organism evidence="3 4">
    <name type="scientific">Dactylosporangium darangshiense</name>
    <dbReference type="NCBI Taxonomy" id="579108"/>
    <lineage>
        <taxon>Bacteria</taxon>
        <taxon>Bacillati</taxon>
        <taxon>Actinomycetota</taxon>
        <taxon>Actinomycetes</taxon>
        <taxon>Micromonosporales</taxon>
        <taxon>Micromonosporaceae</taxon>
        <taxon>Dactylosporangium</taxon>
    </lineage>
</organism>
<dbReference type="InterPro" id="IPR000073">
    <property type="entry name" value="AB_hydrolase_1"/>
</dbReference>
<dbReference type="InterPro" id="IPR029058">
    <property type="entry name" value="AB_hydrolase_fold"/>
</dbReference>
<dbReference type="EMBL" id="BAABAT010000002">
    <property type="protein sequence ID" value="GAA4245126.1"/>
    <property type="molecule type" value="Genomic_DNA"/>
</dbReference>
<dbReference type="Proteomes" id="UP001500620">
    <property type="component" value="Unassembled WGS sequence"/>
</dbReference>
<keyword evidence="1 3" id="KW-0378">Hydrolase</keyword>
<reference evidence="4" key="1">
    <citation type="journal article" date="2019" name="Int. J. Syst. Evol. Microbiol.">
        <title>The Global Catalogue of Microorganisms (GCM) 10K type strain sequencing project: providing services to taxonomists for standard genome sequencing and annotation.</title>
        <authorList>
            <consortium name="The Broad Institute Genomics Platform"/>
            <consortium name="The Broad Institute Genome Sequencing Center for Infectious Disease"/>
            <person name="Wu L."/>
            <person name="Ma J."/>
        </authorList>
    </citation>
    <scope>NUCLEOTIDE SEQUENCE [LARGE SCALE GENOMIC DNA]</scope>
    <source>
        <strain evidence="4">JCM 17441</strain>
    </source>
</reference>
<dbReference type="Gene3D" id="3.40.50.1820">
    <property type="entry name" value="alpha/beta hydrolase"/>
    <property type="match status" value="1"/>
</dbReference>
<accession>A0ABP8CZ04</accession>
<dbReference type="InterPro" id="IPR050266">
    <property type="entry name" value="AB_hydrolase_sf"/>
</dbReference>
<evidence type="ECO:0000313" key="4">
    <source>
        <dbReference type="Proteomes" id="UP001500620"/>
    </source>
</evidence>
<evidence type="ECO:0000259" key="2">
    <source>
        <dbReference type="Pfam" id="PF00561"/>
    </source>
</evidence>
<dbReference type="RefSeq" id="WP_345121905.1">
    <property type="nucleotide sequence ID" value="NZ_BAABAT010000002.1"/>
</dbReference>
<sequence length="274" mass="28777">MFDAPDGTRLAYHRIGGDGPPTVCLPGGPMQASAYLGDLGGLAAHRPLLALDLRGTGDSAVPADPATYRCDRQVDDVEALREHLGVDRLDLLAHSAGATIAVLYAARHPERVARLTLVTPSPRAVGIDVTVEDRRAVAETRRGEPWFPAAFAALQRIWSGQGGKAEWAAITPFVYGRWDEAAQAAAAAAAARTNAEAAAAYYGEGAFDPVAVRAGLAAVGAPVRLLGGERDIQLPPHRAAEYAALFPDAELSVQPAAGHFPWLDDPAAFLDHVA</sequence>
<dbReference type="GO" id="GO:0016787">
    <property type="term" value="F:hydrolase activity"/>
    <property type="evidence" value="ECO:0007669"/>
    <property type="project" value="UniProtKB-KW"/>
</dbReference>
<gene>
    <name evidence="3" type="ORF">GCM10022255_011140</name>
</gene>
<proteinExistence type="predicted"/>
<feature type="domain" description="AB hydrolase-1" evidence="2">
    <location>
        <begin position="23"/>
        <end position="266"/>
    </location>
</feature>
<name>A0ABP8CZ04_9ACTN</name>